<evidence type="ECO:0000256" key="1">
    <source>
        <dbReference type="SAM" id="MobiDB-lite"/>
    </source>
</evidence>
<name>A0A1H0KKT7_9HYPH</name>
<evidence type="ECO:0000313" key="2">
    <source>
        <dbReference type="EMBL" id="SDO56604.1"/>
    </source>
</evidence>
<gene>
    <name evidence="2" type="ORF">SAMN05216360_12756</name>
</gene>
<dbReference type="AlphaFoldDB" id="A0A1H0KKT7"/>
<dbReference type="RefSeq" id="WP_091722489.1">
    <property type="nucleotide sequence ID" value="NZ_FNHS01000027.1"/>
</dbReference>
<keyword evidence="3" id="KW-1185">Reference proteome</keyword>
<protein>
    <submittedName>
        <fullName evidence="2">Uncharacterized protein</fullName>
    </submittedName>
</protein>
<accession>A0A1H0KKT7</accession>
<proteinExistence type="predicted"/>
<feature type="region of interest" description="Disordered" evidence="1">
    <location>
        <begin position="75"/>
        <end position="96"/>
    </location>
</feature>
<evidence type="ECO:0000313" key="3">
    <source>
        <dbReference type="Proteomes" id="UP000198704"/>
    </source>
</evidence>
<dbReference type="EMBL" id="FNHS01000027">
    <property type="protein sequence ID" value="SDO56604.1"/>
    <property type="molecule type" value="Genomic_DNA"/>
</dbReference>
<dbReference type="Proteomes" id="UP000198704">
    <property type="component" value="Unassembled WGS sequence"/>
</dbReference>
<dbReference type="OrthoDB" id="9961044at2"/>
<sequence length="96" mass="10042">MSGYDAQAAAHVIAGNVVSAYARERPGLDTIGATVRDIAMAELMRTLLRVLPTDDGMLLATVCNFALEDALGAMDPGGPRVESVDPDTGVPTMRLP</sequence>
<dbReference type="STRING" id="582672.SAMN05216360_12756"/>
<reference evidence="3" key="1">
    <citation type="submission" date="2016-10" db="EMBL/GenBank/DDBJ databases">
        <authorList>
            <person name="Varghese N."/>
            <person name="Submissions S."/>
        </authorList>
    </citation>
    <scope>NUCLEOTIDE SEQUENCE [LARGE SCALE GENOMIC DNA]</scope>
    <source>
        <strain evidence="3">BL47</strain>
    </source>
</reference>
<organism evidence="2 3">
    <name type="scientific">Methylobacterium phyllostachyos</name>
    <dbReference type="NCBI Taxonomy" id="582672"/>
    <lineage>
        <taxon>Bacteria</taxon>
        <taxon>Pseudomonadati</taxon>
        <taxon>Pseudomonadota</taxon>
        <taxon>Alphaproteobacteria</taxon>
        <taxon>Hyphomicrobiales</taxon>
        <taxon>Methylobacteriaceae</taxon>
        <taxon>Methylobacterium</taxon>
    </lineage>
</organism>